<reference evidence="1 2" key="1">
    <citation type="submission" date="2017-06" db="EMBL/GenBank/DDBJ databases">
        <title>Genome sequencing of cyanobaciteial culture collection at National Institute for Environmental Studies (NIES).</title>
        <authorList>
            <person name="Hirose Y."/>
            <person name="Shimura Y."/>
            <person name="Fujisawa T."/>
            <person name="Nakamura Y."/>
            <person name="Kawachi M."/>
        </authorList>
    </citation>
    <scope>NUCLEOTIDE SEQUENCE [LARGE SCALE GENOMIC DNA]</scope>
    <source>
        <strain evidence="1 2">NIES-2135</strain>
        <plasmid evidence="2">Plasmid Plasmid2 dna</plasmid>
    </source>
</reference>
<sequence>MTYITRCRDYHLLKEPTVKAILATAPQQQYLHPDSPEITRDLFDIECLDATRRGYLEPMRLIIVRLIRFSKQKPSVGKCEGKYLYELFLTSLPPSCFSAADVLSLYNGRGGFEQTLSEEDREQDCDRWCSWQPEGQSFWQILSQWVWNWRIQAGWQSQAQRQIRQTLWSPALDQLETQECSAPTIAPQSLLSTPTVNPQLAPSPKYGAMVAVPGWGQSRHKYSGKDFKIIDDEAIECPAGHQMDRQEVRYNRVGDMQLVFGIKATICRICPVIQHCHADRSANTRGRRIWVTRAKLPTPPLLAEVPEIIVKQSLSALNVGTQAIIWTDIPATQFRRKLKCNLERNQIQIEAVSAHRQAIDSAQPLLTRQQRAHRRLSWEQRLKRNQLQGKAVNWKVQFFGISSSLAEFLKCPHIPGFQRS</sequence>
<dbReference type="EMBL" id="AP018205">
    <property type="protein sequence ID" value="BAY59672.1"/>
    <property type="molecule type" value="Genomic_DNA"/>
</dbReference>
<organism evidence="1 2">
    <name type="scientific">Leptolyngbya boryana NIES-2135</name>
    <dbReference type="NCBI Taxonomy" id="1973484"/>
    <lineage>
        <taxon>Bacteria</taxon>
        <taxon>Bacillati</taxon>
        <taxon>Cyanobacteriota</taxon>
        <taxon>Cyanophyceae</taxon>
        <taxon>Leptolyngbyales</taxon>
        <taxon>Leptolyngbyaceae</taxon>
        <taxon>Leptolyngbya group</taxon>
        <taxon>Leptolyngbya</taxon>
    </lineage>
</organism>
<keyword evidence="1" id="KW-0614">Plasmid</keyword>
<keyword evidence="2" id="KW-1185">Reference proteome</keyword>
<name>A0A1Z4JSH3_LEPBY</name>
<evidence type="ECO:0000313" key="2">
    <source>
        <dbReference type="Proteomes" id="UP000217895"/>
    </source>
</evidence>
<evidence type="ECO:0000313" key="1">
    <source>
        <dbReference type="EMBL" id="BAY59672.1"/>
    </source>
</evidence>
<protein>
    <submittedName>
        <fullName evidence="1">Uncharacterized protein</fullName>
    </submittedName>
</protein>
<dbReference type="Proteomes" id="UP000217895">
    <property type="component" value="Plasmid Plasmid2 dna"/>
</dbReference>
<proteinExistence type="predicted"/>
<accession>A0A1Z4JSH3</accession>
<geneLocation type="plasmid" evidence="1">
    <name>plasmid2</name>
</geneLocation>
<gene>
    <name evidence="1" type="ORF">NIES2135_65490</name>
</gene>
<dbReference type="AlphaFoldDB" id="A0A1Z4JSH3"/>